<dbReference type="InterPro" id="IPR002885">
    <property type="entry name" value="PPR_rpt"/>
</dbReference>
<dbReference type="Gene3D" id="1.25.40.10">
    <property type="entry name" value="Tetratricopeptide repeat domain"/>
    <property type="match status" value="3"/>
</dbReference>
<organism evidence="3 4">
    <name type="scientific">Trifolium subterraneum</name>
    <name type="common">Subterranean clover</name>
    <dbReference type="NCBI Taxonomy" id="3900"/>
    <lineage>
        <taxon>Eukaryota</taxon>
        <taxon>Viridiplantae</taxon>
        <taxon>Streptophyta</taxon>
        <taxon>Embryophyta</taxon>
        <taxon>Tracheophyta</taxon>
        <taxon>Spermatophyta</taxon>
        <taxon>Magnoliopsida</taxon>
        <taxon>eudicotyledons</taxon>
        <taxon>Gunneridae</taxon>
        <taxon>Pentapetalae</taxon>
        <taxon>rosids</taxon>
        <taxon>fabids</taxon>
        <taxon>Fabales</taxon>
        <taxon>Fabaceae</taxon>
        <taxon>Papilionoideae</taxon>
        <taxon>50 kb inversion clade</taxon>
        <taxon>NPAAA clade</taxon>
        <taxon>Hologalegina</taxon>
        <taxon>IRL clade</taxon>
        <taxon>Trifolieae</taxon>
        <taxon>Trifolium</taxon>
    </lineage>
</organism>
<dbReference type="PANTHER" id="PTHR47942">
    <property type="entry name" value="TETRATRICOPEPTIDE REPEAT (TPR)-LIKE SUPERFAMILY PROTEIN-RELATED"/>
    <property type="match status" value="1"/>
</dbReference>
<name>A0A2Z6LH38_TRISU</name>
<keyword evidence="4" id="KW-1185">Reference proteome</keyword>
<evidence type="ECO:0000313" key="3">
    <source>
        <dbReference type="EMBL" id="GAU13143.1"/>
    </source>
</evidence>
<dbReference type="InterPro" id="IPR051222">
    <property type="entry name" value="PPR/CCM1_RNA-binding"/>
</dbReference>
<feature type="repeat" description="PPR" evidence="2">
    <location>
        <begin position="294"/>
        <end position="328"/>
    </location>
</feature>
<dbReference type="EMBL" id="DF973130">
    <property type="protein sequence ID" value="GAU13143.1"/>
    <property type="molecule type" value="Genomic_DNA"/>
</dbReference>
<accession>A0A2Z6LH38</accession>
<keyword evidence="1" id="KW-0677">Repeat</keyword>
<dbReference type="AlphaFoldDB" id="A0A2Z6LH38"/>
<dbReference type="NCBIfam" id="TIGR00756">
    <property type="entry name" value="PPR"/>
    <property type="match status" value="4"/>
</dbReference>
<gene>
    <name evidence="3" type="ORF">TSUD_112040</name>
</gene>
<feature type="repeat" description="PPR" evidence="2">
    <location>
        <begin position="329"/>
        <end position="363"/>
    </location>
</feature>
<protein>
    <submittedName>
        <fullName evidence="3">Uncharacterized protein</fullName>
    </submittedName>
</protein>
<dbReference type="OrthoDB" id="185373at2759"/>
<sequence length="539" mass="61545">MAVKCLLHRTTRVHFQQPPLPPPSFFRFYSPPASSSSALMTIFEEDQTPNFNTPLPKTTTKLSHLVVRVFKSLNWRKARKIKFKGWVQTHGFTHSINSFRIMIHTFALAGMHLEVFALLRDIVGYYKHENRDAFELFVVLLDSPNHVERSVVVFDMLIKVFASNSMLEHAYYVFVSAKDIGIVPNIMSCNFLLKCLVEKDSVDGVRCLFRDLIKFGPMPNIHTYTIMMNFYCRDVGCGADIRRASEILGKIYRSRETPTVVTYSTYIKGLCKVGSLDVAWKLICNLHCKNQPLNNHCFNAVIYGLCQRGAVDEALVVLEEMKNSGVLPDVYSYSILIDAFCKNGDNEKVTHLMTDMDQNRIKPSIVTYTSLIRGGLCKNIPMQSLMSIIRESGDSGYKYDQTIYETLIDGFCREGDMDSAVKLLEEMNSNDIVPSAFNQAQKLHCEMRANGLSHKVLCLESGAISVVIVETGEYFCYHCNKAIDASDPYGHFRFHRGKERLLWNQDFRDDILIVLMQLSMCFGTVSILHKLLTKFWLMH</sequence>
<feature type="repeat" description="PPR" evidence="2">
    <location>
        <begin position="400"/>
        <end position="434"/>
    </location>
</feature>
<dbReference type="Pfam" id="PF13041">
    <property type="entry name" value="PPR_2"/>
    <property type="match status" value="2"/>
</dbReference>
<reference evidence="4" key="1">
    <citation type="journal article" date="2017" name="Front. Plant Sci.">
        <title>Climate Clever Clovers: New Paradigm to Reduce the Environmental Footprint of Ruminants by Breeding Low Methanogenic Forages Utilizing Haplotype Variation.</title>
        <authorList>
            <person name="Kaur P."/>
            <person name="Appels R."/>
            <person name="Bayer P.E."/>
            <person name="Keeble-Gagnere G."/>
            <person name="Wang J."/>
            <person name="Hirakawa H."/>
            <person name="Shirasawa K."/>
            <person name="Vercoe P."/>
            <person name="Stefanova K."/>
            <person name="Durmic Z."/>
            <person name="Nichols P."/>
            <person name="Revell C."/>
            <person name="Isobe S.N."/>
            <person name="Edwards D."/>
            <person name="Erskine W."/>
        </authorList>
    </citation>
    <scope>NUCLEOTIDE SEQUENCE [LARGE SCALE GENOMIC DNA]</scope>
    <source>
        <strain evidence="4">cv. Daliak</strain>
    </source>
</reference>
<dbReference type="InterPro" id="IPR011990">
    <property type="entry name" value="TPR-like_helical_dom_sf"/>
</dbReference>
<evidence type="ECO:0000256" key="2">
    <source>
        <dbReference type="PROSITE-ProRule" id="PRU00708"/>
    </source>
</evidence>
<proteinExistence type="predicted"/>
<dbReference type="PANTHER" id="PTHR47942:SF16">
    <property type="entry name" value="PENTATRICOPEPTIDE REPEAT DOMAIN CONTAINING PROTEIN-RELATED"/>
    <property type="match status" value="1"/>
</dbReference>
<evidence type="ECO:0000256" key="1">
    <source>
        <dbReference type="ARBA" id="ARBA00022737"/>
    </source>
</evidence>
<dbReference type="PROSITE" id="PS51375">
    <property type="entry name" value="PPR"/>
    <property type="match status" value="3"/>
</dbReference>
<evidence type="ECO:0000313" key="4">
    <source>
        <dbReference type="Proteomes" id="UP000242715"/>
    </source>
</evidence>
<dbReference type="Proteomes" id="UP000242715">
    <property type="component" value="Unassembled WGS sequence"/>
</dbReference>
<dbReference type="Pfam" id="PF12854">
    <property type="entry name" value="PPR_1"/>
    <property type="match status" value="2"/>
</dbReference>